<feature type="domain" description="Phage replisome organiser N-terminal" evidence="2">
    <location>
        <begin position="9"/>
        <end position="122"/>
    </location>
</feature>
<dbReference type="NCBIfam" id="TIGR02220">
    <property type="entry name" value="phg_TIGR02220"/>
    <property type="match status" value="1"/>
</dbReference>
<name>A0A6G7WED7_9LACT</name>
<dbReference type="NCBIfam" id="TIGR01714">
    <property type="entry name" value="phage_rep_org_N"/>
    <property type="match status" value="1"/>
</dbReference>
<accession>A0A6G7WED7</accession>
<dbReference type="RefSeq" id="WP_166061632.1">
    <property type="nucleotide sequence ID" value="NZ_CP049889.1"/>
</dbReference>
<evidence type="ECO:0008006" key="5">
    <source>
        <dbReference type="Google" id="ProtNLM"/>
    </source>
</evidence>
<evidence type="ECO:0000259" key="2">
    <source>
        <dbReference type="Pfam" id="PF09681"/>
    </source>
</evidence>
<dbReference type="KEGG" id="jpo:G7058_00040"/>
<dbReference type="AlphaFoldDB" id="A0A6G7WED7"/>
<gene>
    <name evidence="3" type="ORF">G7058_00040</name>
</gene>
<evidence type="ECO:0000313" key="4">
    <source>
        <dbReference type="Proteomes" id="UP000501830"/>
    </source>
</evidence>
<evidence type="ECO:0000259" key="1">
    <source>
        <dbReference type="Pfam" id="PF09524"/>
    </source>
</evidence>
<dbReference type="Proteomes" id="UP000501830">
    <property type="component" value="Chromosome"/>
</dbReference>
<proteinExistence type="predicted"/>
<reference evidence="3 4" key="1">
    <citation type="journal article" date="2017" name="Int. J. Syst. Evol. Microbiol.">
        <title>Jeotgalibaca porci sp. nov. and Jeotgalibaca arthritidis sp. nov., isolated from pigs, and emended description of the genus Jeotgalibaca.</title>
        <authorList>
            <person name="Zamora L."/>
            <person name="Perez-Sancho M."/>
            <person name="Dominguez L."/>
            <person name="Fernandez-Garayzabal J.F."/>
            <person name="Vela A.I."/>
        </authorList>
    </citation>
    <scope>NUCLEOTIDE SEQUENCE [LARGE SCALE GENOMIC DNA]</scope>
    <source>
        <strain evidence="3 4">CCUG 69148</strain>
    </source>
</reference>
<sequence>MSDNKKYYYLKLKDNFFDSDSMIIMESMQDGYKYSNILLKLYLRSLKNEGKLMFNDRIPYNSTILAQVTRHSVGDVEKAVKVYQELGLIEVLDNGAIYITDIQNFIGESSTEADRKRAYRNRIEAEKKNVPLLEGQMSDKCPDKSPPELEIELEIEKELEKDILSGKAEPHIPFQEVVEYLNEKAETKYRHTGKKTQTLIKARCSEGFSLDDFKKVIDIKVNEWLNDKSMNKYLRPETLFGTKFESYLNQKQKGGIGGYDTSEYDDFF</sequence>
<dbReference type="GeneID" id="94551643"/>
<evidence type="ECO:0000313" key="3">
    <source>
        <dbReference type="EMBL" id="QIK50589.1"/>
    </source>
</evidence>
<feature type="domain" description="Phage conserved hypothetical protein C-terminal" evidence="1">
    <location>
        <begin position="177"/>
        <end position="249"/>
    </location>
</feature>
<dbReference type="InterPro" id="IPR010056">
    <property type="entry name" value="Phage_rep_org__N"/>
</dbReference>
<protein>
    <recommendedName>
        <fullName evidence="5">Replication protein</fullName>
    </recommendedName>
</protein>
<dbReference type="EMBL" id="CP049889">
    <property type="protein sequence ID" value="QIK50589.1"/>
    <property type="molecule type" value="Genomic_DNA"/>
</dbReference>
<keyword evidence="4" id="KW-1185">Reference proteome</keyword>
<dbReference type="InterPro" id="IPR011741">
    <property type="entry name" value="Phg_2220_C"/>
</dbReference>
<dbReference type="Pfam" id="PF09524">
    <property type="entry name" value="Phg_2220_C"/>
    <property type="match status" value="1"/>
</dbReference>
<organism evidence="3 4">
    <name type="scientific">Jeotgalibaca porci</name>
    <dbReference type="NCBI Taxonomy" id="1868793"/>
    <lineage>
        <taxon>Bacteria</taxon>
        <taxon>Bacillati</taxon>
        <taxon>Bacillota</taxon>
        <taxon>Bacilli</taxon>
        <taxon>Lactobacillales</taxon>
        <taxon>Carnobacteriaceae</taxon>
        <taxon>Jeotgalibaca</taxon>
    </lineage>
</organism>
<dbReference type="Pfam" id="PF09681">
    <property type="entry name" value="Phage_rep_org_N"/>
    <property type="match status" value="1"/>
</dbReference>